<dbReference type="PANTHER" id="PTHR34582">
    <property type="entry name" value="UPF0702 TRANSMEMBRANE PROTEIN YCAP"/>
    <property type="match status" value="1"/>
</dbReference>
<feature type="transmembrane region" description="Helical" evidence="7">
    <location>
        <begin position="6"/>
        <end position="28"/>
    </location>
</feature>
<evidence type="ECO:0000313" key="10">
    <source>
        <dbReference type="Proteomes" id="UP000790580"/>
    </source>
</evidence>
<organism evidence="9 10">
    <name type="scientific">Evansella alkalicola</name>
    <dbReference type="NCBI Taxonomy" id="745819"/>
    <lineage>
        <taxon>Bacteria</taxon>
        <taxon>Bacillati</taxon>
        <taxon>Bacillota</taxon>
        <taxon>Bacilli</taxon>
        <taxon>Bacillales</taxon>
        <taxon>Bacillaceae</taxon>
        <taxon>Evansella</taxon>
    </lineage>
</organism>
<dbReference type="Proteomes" id="UP000790580">
    <property type="component" value="Unassembled WGS sequence"/>
</dbReference>
<name>A0ABS6JQB9_9BACI</name>
<sequence>MIRGEDFFVLGTMVTRTIVIYIVILLVFRLMGKREIGELSVVDFVVSIMLAELAVISIENVETPMARQIVPMILLMGIQISLAFISLKSEKLRKFIDGSPSVIIRKGEIDEKEMRKQRYNFDDLMMQLRQNNVKYLSDVEFAILEPSGDLSVVKKEPGTDPTKGSFLPLPLILDGKIQNDHLKQLGKTQLWLRQELRKRGFREVKHISYCALDKNDELFVDLIDV</sequence>
<proteinExistence type="inferred from homology"/>
<keyword evidence="4 7" id="KW-0812">Transmembrane</keyword>
<evidence type="ECO:0000256" key="6">
    <source>
        <dbReference type="ARBA" id="ARBA00023136"/>
    </source>
</evidence>
<comment type="similarity">
    <text evidence="2">Belongs to the UPF0702 family.</text>
</comment>
<dbReference type="Gene3D" id="3.30.240.20">
    <property type="entry name" value="bsu07140 like domains"/>
    <property type="match status" value="2"/>
</dbReference>
<evidence type="ECO:0000313" key="9">
    <source>
        <dbReference type="EMBL" id="MBU9720693.1"/>
    </source>
</evidence>
<protein>
    <submittedName>
        <fullName evidence="9">DUF421 domain-containing protein</fullName>
    </submittedName>
</protein>
<dbReference type="InterPro" id="IPR007353">
    <property type="entry name" value="DUF421"/>
</dbReference>
<dbReference type="RefSeq" id="WP_088074693.1">
    <property type="nucleotide sequence ID" value="NZ_JAHQCR010000021.1"/>
</dbReference>
<evidence type="ECO:0000256" key="1">
    <source>
        <dbReference type="ARBA" id="ARBA00004651"/>
    </source>
</evidence>
<evidence type="ECO:0000256" key="2">
    <source>
        <dbReference type="ARBA" id="ARBA00006448"/>
    </source>
</evidence>
<evidence type="ECO:0000256" key="7">
    <source>
        <dbReference type="SAM" id="Phobius"/>
    </source>
</evidence>
<dbReference type="Pfam" id="PF04239">
    <property type="entry name" value="DUF421"/>
    <property type="match status" value="1"/>
</dbReference>
<evidence type="ECO:0000256" key="5">
    <source>
        <dbReference type="ARBA" id="ARBA00022989"/>
    </source>
</evidence>
<keyword evidence="6 7" id="KW-0472">Membrane</keyword>
<dbReference type="InterPro" id="IPR023090">
    <property type="entry name" value="UPF0702_alpha/beta_dom_sf"/>
</dbReference>
<evidence type="ECO:0000256" key="4">
    <source>
        <dbReference type="ARBA" id="ARBA00022692"/>
    </source>
</evidence>
<accession>A0ABS6JQB9</accession>
<dbReference type="EMBL" id="JAHQCR010000021">
    <property type="protein sequence ID" value="MBU9720693.1"/>
    <property type="molecule type" value="Genomic_DNA"/>
</dbReference>
<feature type="transmembrane region" description="Helical" evidence="7">
    <location>
        <begin position="69"/>
        <end position="87"/>
    </location>
</feature>
<keyword evidence="10" id="KW-1185">Reference proteome</keyword>
<reference evidence="9 10" key="1">
    <citation type="submission" date="2021-06" db="EMBL/GenBank/DDBJ databases">
        <title>Bacillus sp. RD4P76, an endophyte from a halophyte.</title>
        <authorList>
            <person name="Sun J.-Q."/>
        </authorList>
    </citation>
    <scope>NUCLEOTIDE SEQUENCE [LARGE SCALE GENOMIC DNA]</scope>
    <source>
        <strain evidence="9 10">JCM 17098</strain>
    </source>
</reference>
<keyword evidence="3" id="KW-1003">Cell membrane</keyword>
<feature type="domain" description="YetF C-terminal" evidence="8">
    <location>
        <begin position="88"/>
        <end position="212"/>
    </location>
</feature>
<feature type="transmembrane region" description="Helical" evidence="7">
    <location>
        <begin position="40"/>
        <end position="57"/>
    </location>
</feature>
<comment type="subcellular location">
    <subcellularLocation>
        <location evidence="1">Cell membrane</location>
        <topology evidence="1">Multi-pass membrane protein</topology>
    </subcellularLocation>
</comment>
<dbReference type="PANTHER" id="PTHR34582:SF6">
    <property type="entry name" value="UPF0702 TRANSMEMBRANE PROTEIN YCAP"/>
    <property type="match status" value="1"/>
</dbReference>
<keyword evidence="5 7" id="KW-1133">Transmembrane helix</keyword>
<evidence type="ECO:0000259" key="8">
    <source>
        <dbReference type="Pfam" id="PF04239"/>
    </source>
</evidence>
<evidence type="ECO:0000256" key="3">
    <source>
        <dbReference type="ARBA" id="ARBA00022475"/>
    </source>
</evidence>
<gene>
    <name evidence="9" type="ORF">KS407_04435</name>
</gene>
<comment type="caution">
    <text evidence="9">The sequence shown here is derived from an EMBL/GenBank/DDBJ whole genome shotgun (WGS) entry which is preliminary data.</text>
</comment>